<organism evidence="1 2">
    <name type="scientific">Periplaneta americana</name>
    <name type="common">American cockroach</name>
    <name type="synonym">Blatta americana</name>
    <dbReference type="NCBI Taxonomy" id="6978"/>
    <lineage>
        <taxon>Eukaryota</taxon>
        <taxon>Metazoa</taxon>
        <taxon>Ecdysozoa</taxon>
        <taxon>Arthropoda</taxon>
        <taxon>Hexapoda</taxon>
        <taxon>Insecta</taxon>
        <taxon>Pterygota</taxon>
        <taxon>Neoptera</taxon>
        <taxon>Polyneoptera</taxon>
        <taxon>Dictyoptera</taxon>
        <taxon>Blattodea</taxon>
        <taxon>Blattoidea</taxon>
        <taxon>Blattidae</taxon>
        <taxon>Blattinae</taxon>
        <taxon>Periplaneta</taxon>
    </lineage>
</organism>
<keyword evidence="2" id="KW-1185">Reference proteome</keyword>
<dbReference type="EMBL" id="JAJSOF020000001">
    <property type="protein sequence ID" value="KAJ4451310.1"/>
    <property type="molecule type" value="Genomic_DNA"/>
</dbReference>
<protein>
    <submittedName>
        <fullName evidence="1">Uncharacterized protein</fullName>
    </submittedName>
</protein>
<evidence type="ECO:0000313" key="2">
    <source>
        <dbReference type="Proteomes" id="UP001148838"/>
    </source>
</evidence>
<evidence type="ECO:0000313" key="1">
    <source>
        <dbReference type="EMBL" id="KAJ4451310.1"/>
    </source>
</evidence>
<name>A0ABQ8U0P7_PERAM</name>
<dbReference type="Proteomes" id="UP001148838">
    <property type="component" value="Unassembled WGS sequence"/>
</dbReference>
<gene>
    <name evidence="1" type="ORF">ANN_02771</name>
</gene>
<reference evidence="1 2" key="1">
    <citation type="journal article" date="2022" name="Allergy">
        <title>Genome assembly and annotation of Periplaneta americana reveal a comprehensive cockroach allergen profile.</title>
        <authorList>
            <person name="Wang L."/>
            <person name="Xiong Q."/>
            <person name="Saelim N."/>
            <person name="Wang L."/>
            <person name="Nong W."/>
            <person name="Wan A.T."/>
            <person name="Shi M."/>
            <person name="Liu X."/>
            <person name="Cao Q."/>
            <person name="Hui J.H.L."/>
            <person name="Sookrung N."/>
            <person name="Leung T.F."/>
            <person name="Tungtrongchitr A."/>
            <person name="Tsui S.K.W."/>
        </authorList>
    </citation>
    <scope>NUCLEOTIDE SEQUENCE [LARGE SCALE GENOMIC DNA]</scope>
    <source>
        <strain evidence="1">PWHHKU_190912</strain>
    </source>
</reference>
<accession>A0ABQ8U0P7</accession>
<comment type="caution">
    <text evidence="1">The sequence shown here is derived from an EMBL/GenBank/DDBJ whole genome shotgun (WGS) entry which is preliminary data.</text>
</comment>
<proteinExistence type="predicted"/>
<sequence>MMSVFENKVLWKIFGTMRDVVTREWRKLHNAELQALYSTKMFRCLDLEPSGEPLCVKHCTRMRKSAKVEVNVGPLPCSPPILRPKRRWEDNIKMDLREVGYDDRDWINLAQDRDQWRAYVRAAMNMQVLKSPEDSSEVCVLVRNGLRVVSGVDIHLEGQLQLFRPCVGISPRVRRHPPKTFTELIKRSFEQRVLTFTVSITNHNLRSEELTGSRQIHVEAELPHLFRIPRIPSVSLSHFEGHQDCGNCAMLGGGDRMELSEVFV</sequence>